<reference evidence="2 3" key="1">
    <citation type="submission" date="2022-09" db="EMBL/GenBank/DDBJ databases">
        <authorList>
            <person name="Palmer J.M."/>
        </authorList>
    </citation>
    <scope>NUCLEOTIDE SEQUENCE [LARGE SCALE GENOMIC DNA]</scope>
    <source>
        <strain evidence="2 3">DSM 7382</strain>
    </source>
</reference>
<protein>
    <recommendedName>
        <fullName evidence="1">DUF4470 domain-containing protein</fullName>
    </recommendedName>
</protein>
<proteinExistence type="predicted"/>
<comment type="caution">
    <text evidence="2">The sequence shown here is derived from an EMBL/GenBank/DDBJ whole genome shotgun (WGS) entry which is preliminary data.</text>
</comment>
<accession>A0AAW0FJZ5</accession>
<dbReference type="EMBL" id="JASBNA010000041">
    <property type="protein sequence ID" value="KAK7681418.1"/>
    <property type="molecule type" value="Genomic_DNA"/>
</dbReference>
<gene>
    <name evidence="2" type="ORF">QCA50_015510</name>
</gene>
<organism evidence="2 3">
    <name type="scientific">Cerrena zonata</name>
    <dbReference type="NCBI Taxonomy" id="2478898"/>
    <lineage>
        <taxon>Eukaryota</taxon>
        <taxon>Fungi</taxon>
        <taxon>Dikarya</taxon>
        <taxon>Basidiomycota</taxon>
        <taxon>Agaricomycotina</taxon>
        <taxon>Agaricomycetes</taxon>
        <taxon>Polyporales</taxon>
        <taxon>Cerrenaceae</taxon>
        <taxon>Cerrena</taxon>
    </lineage>
</organism>
<dbReference type="Gene3D" id="1.25.40.10">
    <property type="entry name" value="Tetratricopeptide repeat domain"/>
    <property type="match status" value="1"/>
</dbReference>
<name>A0AAW0FJZ5_9APHY</name>
<dbReference type="InterPro" id="IPR011990">
    <property type="entry name" value="TPR-like_helical_dom_sf"/>
</dbReference>
<dbReference type="SUPFAM" id="SSF48452">
    <property type="entry name" value="TPR-like"/>
    <property type="match status" value="1"/>
</dbReference>
<dbReference type="AlphaFoldDB" id="A0AAW0FJZ5"/>
<evidence type="ECO:0000313" key="3">
    <source>
        <dbReference type="Proteomes" id="UP001385951"/>
    </source>
</evidence>
<dbReference type="InterPro" id="IPR027974">
    <property type="entry name" value="DUF4470"/>
</dbReference>
<dbReference type="Pfam" id="PF14737">
    <property type="entry name" value="DUF4470"/>
    <property type="match status" value="1"/>
</dbReference>
<dbReference type="Proteomes" id="UP001385951">
    <property type="component" value="Unassembled WGS sequence"/>
</dbReference>
<sequence>MDDATRLKEEGNALFKIGQFAGAAGKYTQAEQLAPDNPVYPSNLSAAFYELGEYQQTVQAIMRAECKASTADTSFLARLSTRLAKTLSHGVRGGNITAEVVDSILPIIDKLRSLPIDSSPDFTKSWAIWEYTQGEMQGMKEKESAARRRLAELAPFKKSLDDSIPFFTIGHDIPMSIVNDWGLDPDPLLPSQLTTDSLPHLALLFGGVGDGRHAYGSIIGLHKTYLSLGKRQKSSFRVHLTLLDIQPTALARDLVILLLLNQLTDKPITELQRAEIMATAVYTFAGVLMPYYCYNRFQKVVQDLLQTLRDGKPSLPPWLHIVKSSIPGIVKSLNHWKSKISTKTVEGMLANHDRDSNETSARAEAHIACPDISSTYSTQLAQRRKEERDGWLEFLNETPDEKIIAKMEGEDGLPTKCPGRDRPRERTQWLSKARELMADVLLESERRTGGIKELSREIQWYEEAKVYVPPPILRKMHHPAFEKVWPYMRDGRQPTIQCVLSLNQIPGHVKSDWKPNPSLFVRLQSQYNYEHRNPNRVHYQDARHDSPAYEEKGYPDMHLDPFRHIRDIHSFCARFSLMDKINGDHPSFHICSTFFEAVVNGLIDIKHRMTLEILHGELAKEMVKMKQGVDTERPVKFPRRYTRVWLSNIPDYTHGLFYTALYIVPVLQENGQVCGNCVLNPGVWSSGEEFCHTYTLLTTKELPHFLGCRALSVNPFGRIILTPETQLPRRHEDRPSHEQLNFWLSRCLLAIIRPGQPLPGPVAIRYPNNLVAFINLMIHLHSVGFPGHWLSSFIDSVLSNKLVTGAVPYLGRFPIPVTEQSRSVTNRKLNLHPWLLDFENILTMVSAALPFPVSLPDLFPKSVDDFGLYQVQVSMHMFNQHTAALSIEDCVLSLMFLPSGNTRSDEVARRIEDIVEGRFLPKEGDIYFITSIDTFDMYGGVIRWRMSKARANKMKREGWSMGAYRFDVREEVIQQIPASWWNCIDKRK</sequence>
<keyword evidence="3" id="KW-1185">Reference proteome</keyword>
<evidence type="ECO:0000313" key="2">
    <source>
        <dbReference type="EMBL" id="KAK7681418.1"/>
    </source>
</evidence>
<evidence type="ECO:0000259" key="1">
    <source>
        <dbReference type="Pfam" id="PF14737"/>
    </source>
</evidence>
<feature type="domain" description="DUF4470" evidence="1">
    <location>
        <begin position="198"/>
        <end position="278"/>
    </location>
</feature>